<dbReference type="InterPro" id="IPR024969">
    <property type="entry name" value="EIF3F/CSN6-like_C"/>
</dbReference>
<dbReference type="Gene3D" id="3.40.140.10">
    <property type="entry name" value="Cytidine Deaminase, domain 2"/>
    <property type="match status" value="1"/>
</dbReference>
<gene>
    <name evidence="3" type="ORF">AABB24_013562</name>
</gene>
<accession>A0ABD2U7P4</accession>
<comment type="similarity">
    <text evidence="1">Belongs to the peptidase M67A family. CSN6 subfamily.</text>
</comment>
<evidence type="ECO:0000313" key="3">
    <source>
        <dbReference type="EMBL" id="KAL3364859.1"/>
    </source>
</evidence>
<keyword evidence="4" id="KW-1185">Reference proteome</keyword>
<dbReference type="PANTHER" id="PTHR10540:SF8">
    <property type="entry name" value="COP9 SIGNALOSOME COMPLEX SUBUNIT 6"/>
    <property type="match status" value="1"/>
</dbReference>
<evidence type="ECO:0000259" key="2">
    <source>
        <dbReference type="Pfam" id="PF13012"/>
    </source>
</evidence>
<organism evidence="3 4">
    <name type="scientific">Solanum stoloniferum</name>
    <dbReference type="NCBI Taxonomy" id="62892"/>
    <lineage>
        <taxon>Eukaryota</taxon>
        <taxon>Viridiplantae</taxon>
        <taxon>Streptophyta</taxon>
        <taxon>Embryophyta</taxon>
        <taxon>Tracheophyta</taxon>
        <taxon>Spermatophyta</taxon>
        <taxon>Magnoliopsida</taxon>
        <taxon>eudicotyledons</taxon>
        <taxon>Gunneridae</taxon>
        <taxon>Pentapetalae</taxon>
        <taxon>asterids</taxon>
        <taxon>lamiids</taxon>
        <taxon>Solanales</taxon>
        <taxon>Solanaceae</taxon>
        <taxon>Solanoideae</taxon>
        <taxon>Solaneae</taxon>
        <taxon>Solanum</taxon>
    </lineage>
</organism>
<protein>
    <recommendedName>
        <fullName evidence="2">EIF3F/CSN6-like C-terminal domain-containing protein</fullName>
    </recommendedName>
</protein>
<dbReference type="Proteomes" id="UP001627284">
    <property type="component" value="Unassembled WGS sequence"/>
</dbReference>
<dbReference type="EMBL" id="JBJKTR010000007">
    <property type="protein sequence ID" value="KAL3364859.1"/>
    <property type="molecule type" value="Genomic_DNA"/>
</dbReference>
<evidence type="ECO:0000313" key="4">
    <source>
        <dbReference type="Proteomes" id="UP001627284"/>
    </source>
</evidence>
<dbReference type="PANTHER" id="PTHR10540">
    <property type="entry name" value="EUKARYOTIC TRANSLATION INITIATION FACTOR 3 SUBUNIT F-RELATED"/>
    <property type="match status" value="1"/>
</dbReference>
<name>A0ABD2U7P4_9SOLN</name>
<dbReference type="Pfam" id="PF13012">
    <property type="entry name" value="MitMem_reg"/>
    <property type="match status" value="1"/>
</dbReference>
<feature type="domain" description="EIF3F/CSN6-like C-terminal" evidence="2">
    <location>
        <begin position="73"/>
        <end position="179"/>
    </location>
</feature>
<sequence length="197" mass="22114">MIPLLTPSTALSSRRNRSSLMDINESPVYLLFNPSINHAQKDLPLTLYESVLGSTLIKSFVLFKYLIACQTVEAERISVDHVAHLKPSYGGFAATQLTAHLTGIHSAIKMLNSRTRVLHHYLLAMQKGDIPCDNSLLRQVYSLLRRLPTIESEKFRDDFSMEYNDTLLVSYLAMFTSCSSTNSTLHMTGILGRTAFI</sequence>
<reference evidence="3 4" key="1">
    <citation type="submission" date="2024-05" db="EMBL/GenBank/DDBJ databases">
        <title>De novo assembly of an allotetraploid wild potato.</title>
        <authorList>
            <person name="Hosaka A.J."/>
        </authorList>
    </citation>
    <scope>NUCLEOTIDE SEQUENCE [LARGE SCALE GENOMIC DNA]</scope>
    <source>
        <tissue evidence="3">Young leaves</tissue>
    </source>
</reference>
<comment type="caution">
    <text evidence="3">The sequence shown here is derived from an EMBL/GenBank/DDBJ whole genome shotgun (WGS) entry which is preliminary data.</text>
</comment>
<evidence type="ECO:0000256" key="1">
    <source>
        <dbReference type="ARBA" id="ARBA00010893"/>
    </source>
</evidence>
<dbReference type="AlphaFoldDB" id="A0ABD2U7P4"/>
<proteinExistence type="inferred from homology"/>